<gene>
    <name evidence="2" type="ORF">NCTC11087_00567</name>
</gene>
<name>A0A380LIL8_9FIRM</name>
<evidence type="ECO:0000313" key="3">
    <source>
        <dbReference type="Proteomes" id="UP000255523"/>
    </source>
</evidence>
<dbReference type="OrthoDB" id="1769882at2"/>
<sequence length="307" mass="34856">MKKILSVLCSIFIILLLTGCQTKDPTISLKKDVTFELKDVMTITNDESNSIYYYYMATITNDSKDTYSTNDVVYSITDDGKEHLNPIDQHESMPITTVLPEQTAYVYGYIGFPNNNQNDMGFYFKDSGEFLSFNNVNVRKATNQDIKESEDLKFTMYEDNALKIEINAEDVKAQFENGKTTLSDLKITYTNKTEQQIVVPYLVPKADLNGILLTNYTDKGDFSSMNEDQIKKFDFTTNGLAPKTDPIEGKAFGYMVEYLDPEQSIECNVGFTFENAAINYQSKNKDCFDIHLVSSAFGITHDMTVSY</sequence>
<dbReference type="RefSeq" id="WP_022789075.1">
    <property type="nucleotide sequence ID" value="NZ_UHFX01000003.1"/>
</dbReference>
<dbReference type="PROSITE" id="PS51257">
    <property type="entry name" value="PROKAR_LIPOPROTEIN"/>
    <property type="match status" value="1"/>
</dbReference>
<evidence type="ECO:0000313" key="2">
    <source>
        <dbReference type="EMBL" id="SUO03698.1"/>
    </source>
</evidence>
<keyword evidence="1" id="KW-0732">Signal</keyword>
<dbReference type="GeneID" id="77461550"/>
<evidence type="ECO:0008006" key="4">
    <source>
        <dbReference type="Google" id="ProtNLM"/>
    </source>
</evidence>
<keyword evidence="3" id="KW-1185">Reference proteome</keyword>
<evidence type="ECO:0000256" key="1">
    <source>
        <dbReference type="SAM" id="SignalP"/>
    </source>
</evidence>
<dbReference type="Proteomes" id="UP000255523">
    <property type="component" value="Unassembled WGS sequence"/>
</dbReference>
<feature type="signal peptide" evidence="1">
    <location>
        <begin position="1"/>
        <end position="22"/>
    </location>
</feature>
<dbReference type="EMBL" id="UHFX01000003">
    <property type="protein sequence ID" value="SUO03698.1"/>
    <property type="molecule type" value="Genomic_DNA"/>
</dbReference>
<proteinExistence type="predicted"/>
<reference evidence="2 3" key="1">
    <citation type="submission" date="2018-06" db="EMBL/GenBank/DDBJ databases">
        <authorList>
            <consortium name="Pathogen Informatics"/>
            <person name="Doyle S."/>
        </authorList>
    </citation>
    <scope>NUCLEOTIDE SEQUENCE [LARGE SCALE GENOMIC DNA]</scope>
    <source>
        <strain evidence="2 3">NCTC11087</strain>
    </source>
</reference>
<dbReference type="AlphaFoldDB" id="A0A380LIL8"/>
<accession>A0A380LIL8</accession>
<feature type="chain" id="PRO_5016632021" description="Lipoprotein" evidence="1">
    <location>
        <begin position="23"/>
        <end position="307"/>
    </location>
</feature>
<organism evidence="2 3">
    <name type="scientific">Faecalicoccus pleomorphus</name>
    <dbReference type="NCBI Taxonomy" id="1323"/>
    <lineage>
        <taxon>Bacteria</taxon>
        <taxon>Bacillati</taxon>
        <taxon>Bacillota</taxon>
        <taxon>Erysipelotrichia</taxon>
        <taxon>Erysipelotrichales</taxon>
        <taxon>Erysipelotrichaceae</taxon>
        <taxon>Faecalicoccus</taxon>
    </lineage>
</organism>
<protein>
    <recommendedName>
        <fullName evidence="4">Lipoprotein</fullName>
    </recommendedName>
</protein>